<protein>
    <submittedName>
        <fullName evidence="1">Uncharacterized protein</fullName>
    </submittedName>
</protein>
<accession>A0A0E9UUT5</accession>
<reference evidence="1" key="2">
    <citation type="journal article" date="2015" name="Fish Shellfish Immunol.">
        <title>Early steps in the European eel (Anguilla anguilla)-Vibrio vulnificus interaction in the gills: Role of the RtxA13 toxin.</title>
        <authorList>
            <person name="Callol A."/>
            <person name="Pajuelo D."/>
            <person name="Ebbesson L."/>
            <person name="Teles M."/>
            <person name="MacKenzie S."/>
            <person name="Amaro C."/>
        </authorList>
    </citation>
    <scope>NUCLEOTIDE SEQUENCE</scope>
</reference>
<sequence>MEYPAPWQKHIVVTTVLFSSSCACDNTGSVGWAEK</sequence>
<dbReference type="EMBL" id="GBXM01039066">
    <property type="protein sequence ID" value="JAH69511.1"/>
    <property type="molecule type" value="Transcribed_RNA"/>
</dbReference>
<organism evidence="1">
    <name type="scientific">Anguilla anguilla</name>
    <name type="common">European freshwater eel</name>
    <name type="synonym">Muraena anguilla</name>
    <dbReference type="NCBI Taxonomy" id="7936"/>
    <lineage>
        <taxon>Eukaryota</taxon>
        <taxon>Metazoa</taxon>
        <taxon>Chordata</taxon>
        <taxon>Craniata</taxon>
        <taxon>Vertebrata</taxon>
        <taxon>Euteleostomi</taxon>
        <taxon>Actinopterygii</taxon>
        <taxon>Neopterygii</taxon>
        <taxon>Teleostei</taxon>
        <taxon>Anguilliformes</taxon>
        <taxon>Anguillidae</taxon>
        <taxon>Anguilla</taxon>
    </lineage>
</organism>
<evidence type="ECO:0000313" key="1">
    <source>
        <dbReference type="EMBL" id="JAH69511.1"/>
    </source>
</evidence>
<proteinExistence type="predicted"/>
<reference evidence="1" key="1">
    <citation type="submission" date="2014-11" db="EMBL/GenBank/DDBJ databases">
        <authorList>
            <person name="Amaro Gonzalez C."/>
        </authorList>
    </citation>
    <scope>NUCLEOTIDE SEQUENCE</scope>
</reference>
<name>A0A0E9UUT5_ANGAN</name>
<dbReference type="AlphaFoldDB" id="A0A0E9UUT5"/>